<evidence type="ECO:0000256" key="1">
    <source>
        <dbReference type="ARBA" id="ARBA00022475"/>
    </source>
</evidence>
<evidence type="ECO:0000256" key="6">
    <source>
        <dbReference type="ARBA" id="ARBA00022989"/>
    </source>
</evidence>
<feature type="transmembrane region" description="Helical" evidence="8">
    <location>
        <begin position="102"/>
        <end position="121"/>
    </location>
</feature>
<keyword evidence="7 8" id="KW-0472">Membrane</keyword>
<dbReference type="RefSeq" id="WP_029163103.1">
    <property type="nucleotide sequence ID" value="NZ_CP009933.1"/>
</dbReference>
<feature type="transmembrane region" description="Helical" evidence="8">
    <location>
        <begin position="29"/>
        <end position="50"/>
    </location>
</feature>
<evidence type="ECO:0000313" key="10">
    <source>
        <dbReference type="Proteomes" id="UP000033115"/>
    </source>
</evidence>
<dbReference type="KEGG" id="csq:CSCA_2236"/>
<sequence>MNKFITCLVKKISETNPEFSDLELKKMEYGLVCIFSEITKIIPYFIIFYLFSLEKYYIIIIIFFCPIRIFSGGYHAKTYWGCFFITFAIFALIITITKYIAFNVIILILLLVISFIFICIFSPVDNINKRIKSDERRLKLKYCSIITTILLSGLCYFIPHKFLSTAIISIVSATILMMIGKINNKIDDKKDCQQ</sequence>
<protein>
    <submittedName>
        <fullName evidence="9">AgrB-like protein</fullName>
    </submittedName>
</protein>
<evidence type="ECO:0000256" key="2">
    <source>
        <dbReference type="ARBA" id="ARBA00022654"/>
    </source>
</evidence>
<dbReference type="EMBL" id="CP009933">
    <property type="protein sequence ID" value="AKA69361.1"/>
    <property type="molecule type" value="Genomic_DNA"/>
</dbReference>
<keyword evidence="1" id="KW-1003">Cell membrane</keyword>
<keyword evidence="2" id="KW-0673">Quorum sensing</keyword>
<reference evidence="9 10" key="1">
    <citation type="journal article" date="2015" name="J. Biotechnol.">
        <title>Complete genome sequence of a malodorant-producing acetogen, Clostridium scatologenes ATCC 25775(T).</title>
        <authorList>
            <person name="Zhu Z."/>
            <person name="Guo T."/>
            <person name="Zheng H."/>
            <person name="Song T."/>
            <person name="Ouyang P."/>
            <person name="Xie J."/>
        </authorList>
    </citation>
    <scope>NUCLEOTIDE SEQUENCE [LARGE SCALE GENOMIC DNA]</scope>
    <source>
        <strain evidence="9 10">ATCC 25775</strain>
    </source>
</reference>
<keyword evidence="6 8" id="KW-1133">Transmembrane helix</keyword>
<evidence type="ECO:0000256" key="4">
    <source>
        <dbReference type="ARBA" id="ARBA00022692"/>
    </source>
</evidence>
<name>A0A0E3GQY1_CLOSL</name>
<dbReference type="Pfam" id="PF04647">
    <property type="entry name" value="AgrB"/>
    <property type="match status" value="1"/>
</dbReference>
<keyword evidence="10" id="KW-1185">Reference proteome</keyword>
<keyword evidence="5" id="KW-0378">Hydrolase</keyword>
<evidence type="ECO:0000256" key="5">
    <source>
        <dbReference type="ARBA" id="ARBA00022801"/>
    </source>
</evidence>
<feature type="transmembrane region" description="Helical" evidence="8">
    <location>
        <begin position="165"/>
        <end position="182"/>
    </location>
</feature>
<dbReference type="GO" id="GO:0009372">
    <property type="term" value="P:quorum sensing"/>
    <property type="evidence" value="ECO:0007669"/>
    <property type="project" value="UniProtKB-KW"/>
</dbReference>
<evidence type="ECO:0000256" key="8">
    <source>
        <dbReference type="SAM" id="Phobius"/>
    </source>
</evidence>
<keyword evidence="4 8" id="KW-0812">Transmembrane</keyword>
<evidence type="ECO:0000256" key="7">
    <source>
        <dbReference type="ARBA" id="ARBA00023136"/>
    </source>
</evidence>
<dbReference type="InterPro" id="IPR006741">
    <property type="entry name" value="AgrB"/>
</dbReference>
<keyword evidence="3" id="KW-0645">Protease</keyword>
<dbReference type="SMART" id="SM00793">
    <property type="entry name" value="AgrB"/>
    <property type="match status" value="1"/>
</dbReference>
<organism evidence="9 10">
    <name type="scientific">Clostridium scatologenes</name>
    <dbReference type="NCBI Taxonomy" id="1548"/>
    <lineage>
        <taxon>Bacteria</taxon>
        <taxon>Bacillati</taxon>
        <taxon>Bacillota</taxon>
        <taxon>Clostridia</taxon>
        <taxon>Eubacteriales</taxon>
        <taxon>Clostridiaceae</taxon>
        <taxon>Clostridium</taxon>
    </lineage>
</organism>
<dbReference type="AlphaFoldDB" id="A0A0E3GQY1"/>
<proteinExistence type="predicted"/>
<evidence type="ECO:0000313" key="9">
    <source>
        <dbReference type="EMBL" id="AKA69361.1"/>
    </source>
</evidence>
<dbReference type="GO" id="GO:0008233">
    <property type="term" value="F:peptidase activity"/>
    <property type="evidence" value="ECO:0007669"/>
    <property type="project" value="UniProtKB-KW"/>
</dbReference>
<dbReference type="HOGENOM" id="CLU_098969_2_1_9"/>
<feature type="transmembrane region" description="Helical" evidence="8">
    <location>
        <begin position="142"/>
        <end position="159"/>
    </location>
</feature>
<feature type="transmembrane region" description="Helical" evidence="8">
    <location>
        <begin position="56"/>
        <end position="71"/>
    </location>
</feature>
<gene>
    <name evidence="9" type="ORF">CSCA_2236</name>
</gene>
<dbReference type="GO" id="GO:0006508">
    <property type="term" value="P:proteolysis"/>
    <property type="evidence" value="ECO:0007669"/>
    <property type="project" value="UniProtKB-KW"/>
</dbReference>
<dbReference type="Proteomes" id="UP000033115">
    <property type="component" value="Chromosome"/>
</dbReference>
<accession>A0A0E3GQY1</accession>
<dbReference type="GO" id="GO:0016020">
    <property type="term" value="C:membrane"/>
    <property type="evidence" value="ECO:0007669"/>
    <property type="project" value="InterPro"/>
</dbReference>
<dbReference type="STRING" id="1548.CSCA_2236"/>
<evidence type="ECO:0000256" key="3">
    <source>
        <dbReference type="ARBA" id="ARBA00022670"/>
    </source>
</evidence>
<feature type="transmembrane region" description="Helical" evidence="8">
    <location>
        <begin position="78"/>
        <end position="96"/>
    </location>
</feature>